<sequence length="136" mass="12872">MIAAPPSAGRVPGVRDAAARDGERGSGTVLVLALVAAVLVVAAATGLLLGAQRAHERAQGAADLAALAGAAELRASDGALGPACAIARRSAAANRASVSGCLPGPGGSLRVRAVVHAVAGDATAEARAGPRAASGG</sequence>
<keyword evidence="2" id="KW-0812">Transmembrane</keyword>
<dbReference type="NCBIfam" id="TIGR03816">
    <property type="entry name" value="tadE_like_DECH"/>
    <property type="match status" value="1"/>
</dbReference>
<protein>
    <submittedName>
        <fullName evidence="4">Pilus assembly protein TadG-related protein</fullName>
    </submittedName>
</protein>
<evidence type="ECO:0000259" key="3">
    <source>
        <dbReference type="Pfam" id="PF13400"/>
    </source>
</evidence>
<keyword evidence="5" id="KW-1185">Reference proteome</keyword>
<feature type="region of interest" description="Disordered" evidence="1">
    <location>
        <begin position="1"/>
        <end position="20"/>
    </location>
</feature>
<accession>A0ABT7SEJ9</accession>
<keyword evidence="2" id="KW-0472">Membrane</keyword>
<comment type="caution">
    <text evidence="4">The sequence shown here is derived from an EMBL/GenBank/DDBJ whole genome shotgun (WGS) entry which is preliminary data.</text>
</comment>
<dbReference type="EMBL" id="JAUCGQ010000001">
    <property type="protein sequence ID" value="MDM7854464.1"/>
    <property type="molecule type" value="Genomic_DNA"/>
</dbReference>
<organism evidence="4 5">
    <name type="scientific">Cellulomonas alba</name>
    <dbReference type="NCBI Taxonomy" id="3053467"/>
    <lineage>
        <taxon>Bacteria</taxon>
        <taxon>Bacillati</taxon>
        <taxon>Actinomycetota</taxon>
        <taxon>Actinomycetes</taxon>
        <taxon>Micrococcales</taxon>
        <taxon>Cellulomonadaceae</taxon>
        <taxon>Cellulomonas</taxon>
    </lineage>
</organism>
<dbReference type="RefSeq" id="WP_289454230.1">
    <property type="nucleotide sequence ID" value="NZ_JAUCGQ010000001.1"/>
</dbReference>
<feature type="domain" description="Putative Flp pilus-assembly TadG-like N-terminal" evidence="3">
    <location>
        <begin position="25"/>
        <end position="71"/>
    </location>
</feature>
<dbReference type="Pfam" id="PF13400">
    <property type="entry name" value="Tad"/>
    <property type="match status" value="1"/>
</dbReference>
<evidence type="ECO:0000313" key="5">
    <source>
        <dbReference type="Proteomes" id="UP001529338"/>
    </source>
</evidence>
<evidence type="ECO:0000313" key="4">
    <source>
        <dbReference type="EMBL" id="MDM7854464.1"/>
    </source>
</evidence>
<dbReference type="Proteomes" id="UP001529338">
    <property type="component" value="Unassembled WGS sequence"/>
</dbReference>
<dbReference type="InterPro" id="IPR028087">
    <property type="entry name" value="Tad_N"/>
</dbReference>
<keyword evidence="2" id="KW-1133">Transmembrane helix</keyword>
<reference evidence="4 5" key="1">
    <citation type="submission" date="2023-06" db="EMBL/GenBank/DDBJ databases">
        <title>Cellulomonas sp. MW4 Whole genome sequence.</title>
        <authorList>
            <person name="Park S."/>
        </authorList>
    </citation>
    <scope>NUCLEOTIDE SEQUENCE [LARGE SCALE GENOMIC DNA]</scope>
    <source>
        <strain evidence="4 5">MW4</strain>
    </source>
</reference>
<evidence type="ECO:0000256" key="1">
    <source>
        <dbReference type="SAM" id="MobiDB-lite"/>
    </source>
</evidence>
<feature type="transmembrane region" description="Helical" evidence="2">
    <location>
        <begin position="29"/>
        <end position="49"/>
    </location>
</feature>
<name>A0ABT7SEJ9_9CELL</name>
<proteinExistence type="predicted"/>
<gene>
    <name evidence="4" type="ORF">QRT04_05925</name>
</gene>
<dbReference type="InterPro" id="IPR021202">
    <property type="entry name" value="Rv3654c-like"/>
</dbReference>
<evidence type="ECO:0000256" key="2">
    <source>
        <dbReference type="SAM" id="Phobius"/>
    </source>
</evidence>